<evidence type="ECO:0000256" key="2">
    <source>
        <dbReference type="SAM" id="Phobius"/>
    </source>
</evidence>
<evidence type="ECO:0000256" key="1">
    <source>
        <dbReference type="SAM" id="MobiDB-lite"/>
    </source>
</evidence>
<organism evidence="3 4">
    <name type="scientific">Haloferula luteola</name>
    <dbReference type="NCBI Taxonomy" id="595692"/>
    <lineage>
        <taxon>Bacteria</taxon>
        <taxon>Pseudomonadati</taxon>
        <taxon>Verrucomicrobiota</taxon>
        <taxon>Verrucomicrobiia</taxon>
        <taxon>Verrucomicrobiales</taxon>
        <taxon>Verrucomicrobiaceae</taxon>
        <taxon>Haloferula</taxon>
    </lineage>
</organism>
<accession>A0A840V356</accession>
<evidence type="ECO:0000313" key="4">
    <source>
        <dbReference type="Proteomes" id="UP000557717"/>
    </source>
</evidence>
<keyword evidence="4" id="KW-1185">Reference proteome</keyword>
<feature type="compositionally biased region" description="Basic residues" evidence="1">
    <location>
        <begin position="43"/>
        <end position="53"/>
    </location>
</feature>
<dbReference type="RefSeq" id="WP_184019448.1">
    <property type="nucleotide sequence ID" value="NZ_JACHFD010000012.1"/>
</dbReference>
<dbReference type="EMBL" id="JACHFD010000012">
    <property type="protein sequence ID" value="MBB5352422.1"/>
    <property type="molecule type" value="Genomic_DNA"/>
</dbReference>
<feature type="region of interest" description="Disordered" evidence="1">
    <location>
        <begin position="1"/>
        <end position="64"/>
    </location>
</feature>
<feature type="transmembrane region" description="Helical" evidence="2">
    <location>
        <begin position="66"/>
        <end position="90"/>
    </location>
</feature>
<sequence>MSESEKENYSIDEMLDRLKGRSGGQSENEPELVTRPDGSQVYRVRKRKRRSKQPHKEKETRRRRQVMVGVSLGTLAVIAAGVGTLGWVLYLNGSGYESKVQSRIAEVSGAEVDLLNFRATPIGAEFTSLKLDWGDASPVKSLTALIGNGDLDLTSHLTGTWKGDLFGANSVNLVLGKSTGKTTDAEFSGRFPFLSPMRARTLAVKAGNPSSPEFDFSEGLGTLTVTDADHLQATLVVEGGKLRLVNWGSFKLSVASFKLTREGLYLGTAVFSPSGVKDAEFRLHGSENQALPLDGGESHLDLFVSGMPSSQLLGAGMGELFESTLETASQSEPCQLTVDLSDSRSIHLEGSVSSLSSSLVYLRKLPMFSSLARLLENTSYHEPRLELKQPVYFTRDTEKGTLLRDIDFEGRGGAVRIRGEILVGPDHALSGQLELGVHESALLLVQSAAIPGVLPRQGDGYRWGSVKLSGSADKPQDDLQAQIDAVLQEIPPATGGGDRLEDEFESLTQPDH</sequence>
<keyword evidence="2" id="KW-1133">Transmembrane helix</keyword>
<reference evidence="3 4" key="1">
    <citation type="submission" date="2020-08" db="EMBL/GenBank/DDBJ databases">
        <title>Genomic Encyclopedia of Type Strains, Phase IV (KMG-IV): sequencing the most valuable type-strain genomes for metagenomic binning, comparative biology and taxonomic classification.</title>
        <authorList>
            <person name="Goeker M."/>
        </authorList>
    </citation>
    <scope>NUCLEOTIDE SEQUENCE [LARGE SCALE GENOMIC DNA]</scope>
    <source>
        <strain evidence="3 4">YC6886</strain>
    </source>
</reference>
<protein>
    <recommendedName>
        <fullName evidence="5">AsmA-like C-terminal domain-containing protein</fullName>
    </recommendedName>
</protein>
<evidence type="ECO:0008006" key="5">
    <source>
        <dbReference type="Google" id="ProtNLM"/>
    </source>
</evidence>
<evidence type="ECO:0000313" key="3">
    <source>
        <dbReference type="EMBL" id="MBB5352422.1"/>
    </source>
</evidence>
<keyword evidence="2" id="KW-0812">Transmembrane</keyword>
<keyword evidence="2" id="KW-0472">Membrane</keyword>
<proteinExistence type="predicted"/>
<name>A0A840V356_9BACT</name>
<feature type="compositionally biased region" description="Basic and acidic residues" evidence="1">
    <location>
        <begin position="1"/>
        <end position="19"/>
    </location>
</feature>
<dbReference type="Proteomes" id="UP000557717">
    <property type="component" value="Unassembled WGS sequence"/>
</dbReference>
<dbReference type="AlphaFoldDB" id="A0A840V356"/>
<feature type="region of interest" description="Disordered" evidence="1">
    <location>
        <begin position="491"/>
        <end position="512"/>
    </location>
</feature>
<gene>
    <name evidence="3" type="ORF">HNR46_002667</name>
</gene>
<comment type="caution">
    <text evidence="3">The sequence shown here is derived from an EMBL/GenBank/DDBJ whole genome shotgun (WGS) entry which is preliminary data.</text>
</comment>